<feature type="compositionally biased region" description="Acidic residues" evidence="10">
    <location>
        <begin position="1099"/>
        <end position="1112"/>
    </location>
</feature>
<dbReference type="GO" id="GO:0008270">
    <property type="term" value="F:zinc ion binding"/>
    <property type="evidence" value="ECO:0007669"/>
    <property type="project" value="UniProtKB-KW"/>
</dbReference>
<sequence length="1152" mass="127169">MSDVATAQVPTGPLSNPQRRRRPRRRVNEQTISSQPNDSAQDVQAPRGARQGRGRGHNHGGARSQSLNPERVQVAESQAQRGARGGRGGLQRSQRGRGLRVGPGGRQFGGQLTDGTQPASGTSTGLQPDAPEFLPGQPVTVRQPSPPSARNRESQAPKSTAHDIATRTHEDIDNEHYECAICYDKVKRKSKAWSCRTCWTVFHLHCIKAWSTKEGAAAARQQAQNGELPPPRQWRCPGCNLPKDVLPESFNCWCEKERDPRPLPGLPPFSCGQSCSRPRILPKKCPHPCPSICHAGPCPPCTQMGPTQYCFCGKHSTTRRCVDTDYENGWSCGDVCGELMPCGEHHCSRPCHEGLCGACEVRIPARCYCGQVQKDILCCDRGDELESSLSHIAADGTVAVEHWTGLFECPNTCGRAFDCGKHRCEKSCHQQEPQPSHCPRSPDIVSHCPCGKTPLTEISDKTRQNCEDPIPNCSKPCRKVLRCGHECQKACHQGECPPCLQKISIACRCGRTTSTSICHQGVEEPPQCMRVCRVSLNCGRHECGERCCPGERKAAERQANRRKPRPLDSAPRRLEDSYEAEHICTRTCGRPLKCGNPDHRCQELCHKGACGTCREAIFDEISCHCGRTVLQPPLPCGTKPPLCRYNCERPKACGHPQVAHICHLDDEDCPKCPFLTTRTCLCGKNAMKNQPCWLTDVRCGQVCGRRLKCGAHTCQKQCHRPGECEEPCTQVCGKELTTCGHPCAALCHSPFPCKEDKPCQHKILVTCECQRIKQESKCNASKTSDGNLKKTLKCDDECARLERNRKLALALNVDPAMRQDDYIPYSADTLRMYMENSTWAAAQEKVLRLFAANPDEKRLRFKPMPAHQRAFLHSIAEDFGFDSESMDPEPHRHVAIFKTPRFVMAPMKTLAECARIRQVQRVSTPAAAPTPPSRPKPSSGDPYNAFVITNPRFALTIDEVSAVVKSALPKTKYPIELEIHFLPSEEVTLQPPLMTRANVLEQDLQTRLEAIKPVLAQAVASQQLGKLQLARVDASLNVLRRETDASPGAGWSQVAAARRVAPRRVEEVAPLGSKGGFAVLSLSSTKKKKKEKEKQLAEVADDWEAAEMEEEEKERASGASSEASSARPSLDGAGDIEVATKPGELRWEDEVV</sequence>
<dbReference type="CDD" id="cd06006">
    <property type="entry name" value="R3H_unknown_2"/>
    <property type="match status" value="1"/>
</dbReference>
<name>A0A6A6JXW2_WESOR</name>
<organism evidence="12 13">
    <name type="scientific">Westerdykella ornata</name>
    <dbReference type="NCBI Taxonomy" id="318751"/>
    <lineage>
        <taxon>Eukaryota</taxon>
        <taxon>Fungi</taxon>
        <taxon>Dikarya</taxon>
        <taxon>Ascomycota</taxon>
        <taxon>Pezizomycotina</taxon>
        <taxon>Dothideomycetes</taxon>
        <taxon>Pleosporomycetidae</taxon>
        <taxon>Pleosporales</taxon>
        <taxon>Sporormiaceae</taxon>
        <taxon>Westerdykella</taxon>
    </lineage>
</organism>
<keyword evidence="4" id="KW-0677">Repeat</keyword>
<dbReference type="AlphaFoldDB" id="A0A6A6JXW2"/>
<dbReference type="PROSITE" id="PS51061">
    <property type="entry name" value="R3H"/>
    <property type="match status" value="1"/>
</dbReference>
<comment type="similarity">
    <text evidence="2">Belongs to the NFX1 family.</text>
</comment>
<feature type="region of interest" description="Disordered" evidence="10">
    <location>
        <begin position="1090"/>
        <end position="1152"/>
    </location>
</feature>
<feature type="compositionally biased region" description="Basic residues" evidence="10">
    <location>
        <begin position="50"/>
        <end position="60"/>
    </location>
</feature>
<feature type="compositionally biased region" description="Basic and acidic residues" evidence="10">
    <location>
        <begin position="1143"/>
        <end position="1152"/>
    </location>
</feature>
<dbReference type="EMBL" id="ML986484">
    <property type="protein sequence ID" value="KAF2281055.1"/>
    <property type="molecule type" value="Genomic_DNA"/>
</dbReference>
<dbReference type="SUPFAM" id="SSF82708">
    <property type="entry name" value="R3H domain"/>
    <property type="match status" value="1"/>
</dbReference>
<keyword evidence="5" id="KW-0863">Zinc-finger</keyword>
<reference evidence="12" key="1">
    <citation type="journal article" date="2020" name="Stud. Mycol.">
        <title>101 Dothideomycetes genomes: a test case for predicting lifestyles and emergence of pathogens.</title>
        <authorList>
            <person name="Haridas S."/>
            <person name="Albert R."/>
            <person name="Binder M."/>
            <person name="Bloem J."/>
            <person name="Labutti K."/>
            <person name="Salamov A."/>
            <person name="Andreopoulos B."/>
            <person name="Baker S."/>
            <person name="Barry K."/>
            <person name="Bills G."/>
            <person name="Bluhm B."/>
            <person name="Cannon C."/>
            <person name="Castanera R."/>
            <person name="Culley D."/>
            <person name="Daum C."/>
            <person name="Ezra D."/>
            <person name="Gonzalez J."/>
            <person name="Henrissat B."/>
            <person name="Kuo A."/>
            <person name="Liang C."/>
            <person name="Lipzen A."/>
            <person name="Lutzoni F."/>
            <person name="Magnuson J."/>
            <person name="Mondo S."/>
            <person name="Nolan M."/>
            <person name="Ohm R."/>
            <person name="Pangilinan J."/>
            <person name="Park H.-J."/>
            <person name="Ramirez L."/>
            <person name="Alfaro M."/>
            <person name="Sun H."/>
            <person name="Tritt A."/>
            <person name="Yoshinaga Y."/>
            <person name="Zwiers L.-H."/>
            <person name="Turgeon B."/>
            <person name="Goodwin S."/>
            <person name="Spatafora J."/>
            <person name="Crous P."/>
            <person name="Grigoriev I."/>
        </authorList>
    </citation>
    <scope>NUCLEOTIDE SEQUENCE</scope>
    <source>
        <strain evidence="12">CBS 379.55</strain>
    </source>
</reference>
<evidence type="ECO:0000256" key="3">
    <source>
        <dbReference type="ARBA" id="ARBA00022723"/>
    </source>
</evidence>
<evidence type="ECO:0000313" key="13">
    <source>
        <dbReference type="Proteomes" id="UP000800097"/>
    </source>
</evidence>
<dbReference type="SMART" id="SM00393">
    <property type="entry name" value="R3H"/>
    <property type="match status" value="1"/>
</dbReference>
<keyword evidence="6" id="KW-0862">Zinc</keyword>
<comment type="subcellular location">
    <subcellularLocation>
        <location evidence="1">Nucleus</location>
    </subcellularLocation>
</comment>
<evidence type="ECO:0000256" key="4">
    <source>
        <dbReference type="ARBA" id="ARBA00022737"/>
    </source>
</evidence>
<proteinExistence type="inferred from homology"/>
<keyword evidence="3" id="KW-0479">Metal-binding</keyword>
<dbReference type="InterPro" id="IPR000967">
    <property type="entry name" value="Znf_NFX1"/>
</dbReference>
<keyword evidence="8" id="KW-0804">Transcription</keyword>
<keyword evidence="9" id="KW-0539">Nucleus</keyword>
<dbReference type="GO" id="GO:0000122">
    <property type="term" value="P:negative regulation of transcription by RNA polymerase II"/>
    <property type="evidence" value="ECO:0007669"/>
    <property type="project" value="TreeGrafter"/>
</dbReference>
<dbReference type="GO" id="GO:0000977">
    <property type="term" value="F:RNA polymerase II transcription regulatory region sequence-specific DNA binding"/>
    <property type="evidence" value="ECO:0007669"/>
    <property type="project" value="TreeGrafter"/>
</dbReference>
<evidence type="ECO:0000313" key="12">
    <source>
        <dbReference type="EMBL" id="KAF2281055.1"/>
    </source>
</evidence>
<dbReference type="CDD" id="cd06008">
    <property type="entry name" value="NF-X1-zinc-finger"/>
    <property type="match status" value="6"/>
</dbReference>
<evidence type="ECO:0000256" key="8">
    <source>
        <dbReference type="ARBA" id="ARBA00023163"/>
    </source>
</evidence>
<feature type="compositionally biased region" description="Basic and acidic residues" evidence="10">
    <location>
        <begin position="150"/>
        <end position="164"/>
    </location>
</feature>
<evidence type="ECO:0000259" key="11">
    <source>
        <dbReference type="PROSITE" id="PS51061"/>
    </source>
</evidence>
<evidence type="ECO:0000256" key="2">
    <source>
        <dbReference type="ARBA" id="ARBA00007269"/>
    </source>
</evidence>
<evidence type="ECO:0000256" key="9">
    <source>
        <dbReference type="ARBA" id="ARBA00023242"/>
    </source>
</evidence>
<evidence type="ECO:0000256" key="7">
    <source>
        <dbReference type="ARBA" id="ARBA00023015"/>
    </source>
</evidence>
<keyword evidence="7" id="KW-0805">Transcription regulation</keyword>
<dbReference type="RefSeq" id="XP_033658592.1">
    <property type="nucleotide sequence ID" value="XM_033793620.1"/>
</dbReference>
<evidence type="ECO:0000256" key="10">
    <source>
        <dbReference type="SAM" id="MobiDB-lite"/>
    </source>
</evidence>
<feature type="compositionally biased region" description="Gly residues" evidence="10">
    <location>
        <begin position="99"/>
        <end position="108"/>
    </location>
</feature>
<dbReference type="SUPFAM" id="SSF57850">
    <property type="entry name" value="RING/U-box"/>
    <property type="match status" value="1"/>
</dbReference>
<dbReference type="PANTHER" id="PTHR12360:SF12">
    <property type="entry name" value="TRANSCRIPTIONAL REPRESSOR NF-X1"/>
    <property type="match status" value="1"/>
</dbReference>
<feature type="domain" description="R3H" evidence="11">
    <location>
        <begin position="837"/>
        <end position="900"/>
    </location>
</feature>
<dbReference type="Pfam" id="PF01422">
    <property type="entry name" value="zf-NF-X1"/>
    <property type="match status" value="8"/>
</dbReference>
<dbReference type="InterPro" id="IPR001374">
    <property type="entry name" value="R3H_dom"/>
</dbReference>
<dbReference type="InterPro" id="IPR036867">
    <property type="entry name" value="R3H_dom_sf"/>
</dbReference>
<evidence type="ECO:0000256" key="6">
    <source>
        <dbReference type="ARBA" id="ARBA00022833"/>
    </source>
</evidence>
<dbReference type="PANTHER" id="PTHR12360">
    <property type="entry name" value="NUCLEAR TRANSCRIPTION FACTOR, X-BOX BINDING 1 NFX1"/>
    <property type="match status" value="1"/>
</dbReference>
<dbReference type="GO" id="GO:0000981">
    <property type="term" value="F:DNA-binding transcription factor activity, RNA polymerase II-specific"/>
    <property type="evidence" value="ECO:0007669"/>
    <property type="project" value="TreeGrafter"/>
</dbReference>
<dbReference type="Proteomes" id="UP000800097">
    <property type="component" value="Unassembled WGS sequence"/>
</dbReference>
<feature type="compositionally biased region" description="Low complexity" evidence="10">
    <location>
        <begin position="1117"/>
        <end position="1126"/>
    </location>
</feature>
<dbReference type="OrthoDB" id="6512771at2759"/>
<gene>
    <name evidence="12" type="ORF">EI97DRAFT_19322</name>
</gene>
<keyword evidence="13" id="KW-1185">Reference proteome</keyword>
<protein>
    <recommendedName>
        <fullName evidence="11">R3H domain-containing protein</fullName>
    </recommendedName>
</protein>
<dbReference type="GeneID" id="54546795"/>
<evidence type="ECO:0000256" key="5">
    <source>
        <dbReference type="ARBA" id="ARBA00022771"/>
    </source>
</evidence>
<dbReference type="GO" id="GO:0005634">
    <property type="term" value="C:nucleus"/>
    <property type="evidence" value="ECO:0007669"/>
    <property type="project" value="UniProtKB-SubCell"/>
</dbReference>
<dbReference type="Gene3D" id="3.30.1370.50">
    <property type="entry name" value="R3H-like domain"/>
    <property type="match status" value="1"/>
</dbReference>
<feature type="compositionally biased region" description="Polar residues" evidence="10">
    <location>
        <begin position="29"/>
        <end position="42"/>
    </location>
</feature>
<dbReference type="Pfam" id="PF01424">
    <property type="entry name" value="R3H"/>
    <property type="match status" value="1"/>
</dbReference>
<dbReference type="InterPro" id="IPR034077">
    <property type="entry name" value="R3H_FAP1"/>
</dbReference>
<feature type="compositionally biased region" description="Polar residues" evidence="10">
    <location>
        <begin position="113"/>
        <end position="126"/>
    </location>
</feature>
<dbReference type="InterPro" id="IPR034078">
    <property type="entry name" value="NFX1_fam"/>
</dbReference>
<feature type="region of interest" description="Disordered" evidence="10">
    <location>
        <begin position="921"/>
        <end position="942"/>
    </location>
</feature>
<evidence type="ECO:0000256" key="1">
    <source>
        <dbReference type="ARBA" id="ARBA00004123"/>
    </source>
</evidence>
<accession>A0A6A6JXW2</accession>
<feature type="region of interest" description="Disordered" evidence="10">
    <location>
        <begin position="1"/>
        <end position="164"/>
    </location>
</feature>
<dbReference type="SMART" id="SM00438">
    <property type="entry name" value="ZnF_NFX"/>
    <property type="match status" value="9"/>
</dbReference>
<dbReference type="FunFam" id="3.30.1370.50:FF:000006">
    <property type="entry name" value="NF-X1 finger transcription factor"/>
    <property type="match status" value="1"/>
</dbReference>